<evidence type="ECO:0000259" key="13">
    <source>
        <dbReference type="PROSITE" id="PS50268"/>
    </source>
</evidence>
<dbReference type="GO" id="GO:0005509">
    <property type="term" value="F:calcium ion binding"/>
    <property type="evidence" value="ECO:0007669"/>
    <property type="project" value="UniProtKB-UniRule"/>
</dbReference>
<evidence type="ECO:0000256" key="3">
    <source>
        <dbReference type="ARBA" id="ARBA00022692"/>
    </source>
</evidence>
<dbReference type="GO" id="GO:0007156">
    <property type="term" value="P:homophilic cell adhesion via plasma membrane adhesion molecules"/>
    <property type="evidence" value="ECO:0007669"/>
    <property type="project" value="InterPro"/>
</dbReference>
<evidence type="ECO:0000256" key="6">
    <source>
        <dbReference type="ARBA" id="ARBA00022837"/>
    </source>
</evidence>
<evidence type="ECO:0000256" key="8">
    <source>
        <dbReference type="ARBA" id="ARBA00022989"/>
    </source>
</evidence>
<dbReference type="CDD" id="cd11304">
    <property type="entry name" value="Cadherin_repeat"/>
    <property type="match status" value="5"/>
</dbReference>
<dbReference type="RefSeq" id="XP_008292264.1">
    <property type="nucleotide sequence ID" value="XM_008294042.1"/>
</dbReference>
<evidence type="ECO:0000256" key="7">
    <source>
        <dbReference type="ARBA" id="ARBA00022889"/>
    </source>
</evidence>
<feature type="signal peptide" evidence="12">
    <location>
        <begin position="1"/>
        <end position="26"/>
    </location>
</feature>
<evidence type="ECO:0000256" key="12">
    <source>
        <dbReference type="SAM" id="SignalP"/>
    </source>
</evidence>
<keyword evidence="14" id="KW-1185">Reference proteome</keyword>
<dbReference type="InterPro" id="IPR002126">
    <property type="entry name" value="Cadherin-like_dom"/>
</dbReference>
<feature type="domain" description="Cadherin" evidence="13">
    <location>
        <begin position="24"/>
        <end position="130"/>
    </location>
</feature>
<dbReference type="Proteomes" id="UP000694891">
    <property type="component" value="Unplaced"/>
</dbReference>
<dbReference type="Pfam" id="PF08266">
    <property type="entry name" value="Cadherin_2"/>
    <property type="match status" value="1"/>
</dbReference>
<evidence type="ECO:0000313" key="15">
    <source>
        <dbReference type="RefSeq" id="XP_008292264.1"/>
    </source>
</evidence>
<dbReference type="SUPFAM" id="SSF49313">
    <property type="entry name" value="Cadherin-like"/>
    <property type="match status" value="5"/>
</dbReference>
<dbReference type="FunFam" id="2.60.40.60:FF:000018">
    <property type="entry name" value="Protocadherin gamma c3"/>
    <property type="match status" value="1"/>
</dbReference>
<organism evidence="14 15">
    <name type="scientific">Stegastes partitus</name>
    <name type="common">bicolor damselfish</name>
    <dbReference type="NCBI Taxonomy" id="144197"/>
    <lineage>
        <taxon>Eukaryota</taxon>
        <taxon>Metazoa</taxon>
        <taxon>Chordata</taxon>
        <taxon>Craniata</taxon>
        <taxon>Vertebrata</taxon>
        <taxon>Euteleostomi</taxon>
        <taxon>Actinopterygii</taxon>
        <taxon>Neopterygii</taxon>
        <taxon>Teleostei</taxon>
        <taxon>Neoteleostei</taxon>
        <taxon>Acanthomorphata</taxon>
        <taxon>Ovalentaria</taxon>
        <taxon>Pomacentridae</taxon>
        <taxon>Stegastes</taxon>
    </lineage>
</organism>
<evidence type="ECO:0000313" key="14">
    <source>
        <dbReference type="Proteomes" id="UP000694891"/>
    </source>
</evidence>
<keyword evidence="6 11" id="KW-0106">Calcium</keyword>
<dbReference type="FunFam" id="2.60.40.60:FF:000006">
    <property type="entry name" value="Protocadherin alpha 2"/>
    <property type="match status" value="1"/>
</dbReference>
<reference evidence="15" key="1">
    <citation type="submission" date="2025-08" db="UniProtKB">
        <authorList>
            <consortium name="RefSeq"/>
        </authorList>
    </citation>
    <scope>IDENTIFICATION</scope>
</reference>
<dbReference type="PRINTS" id="PR00205">
    <property type="entry name" value="CADHERIN"/>
</dbReference>
<feature type="domain" description="Cadherin" evidence="13">
    <location>
        <begin position="131"/>
        <end position="239"/>
    </location>
</feature>
<dbReference type="InterPro" id="IPR020894">
    <property type="entry name" value="Cadherin_CS"/>
</dbReference>
<sequence>MAARRQWDNTGRLFFALLCLCEWSVAQISYSVSEEVDKGTAVGNLAKDLNLNVQQLQSAGLQITSVYKQRYFDINHESGVLFVNERIDREELCPDTVKCSLNIEAILSNPRSLHRIEVVINDINDNAPSFQEEMCTIDMYESSYAGERYPLPIAHDADVDANSVKTYKLNPNDYFSLDIQSNGDQSVSAELVLQKALDREKQALIELTLTAIDGGKPPKTGTLQINVNVLDVNDNPPVFSKSLYKVQVVENANVGTTLLTLTATDLDDGVNGQIIYSFTEKGRLNPDDKFSLDDNTGEITVKANIDYEQNQAYEIRVQARDKGTPPRSAHSKVLVEVIDVNDNAPEISVSSLMSPVKEDAEIGTAVAMVTITDKDGGKNGVTNCKITGSAPFKLKSNYKNYYSLLVDGPLDRESVSQYNISVAATDEGTPSLSSTSVITIQVSDVNDNPPQFLDSFINVYVKENSPIGTTIHKLATLDLDLQENAKSTYHLINSSPKSMQTTSMMVN</sequence>
<evidence type="ECO:0000256" key="4">
    <source>
        <dbReference type="ARBA" id="ARBA00022729"/>
    </source>
</evidence>
<keyword evidence="8" id="KW-1133">Transmembrane helix</keyword>
<dbReference type="InterPro" id="IPR015919">
    <property type="entry name" value="Cadherin-like_sf"/>
</dbReference>
<evidence type="ECO:0000256" key="5">
    <source>
        <dbReference type="ARBA" id="ARBA00022737"/>
    </source>
</evidence>
<dbReference type="Gene3D" id="2.60.40.60">
    <property type="entry name" value="Cadherins"/>
    <property type="match status" value="5"/>
</dbReference>
<dbReference type="Pfam" id="PF00028">
    <property type="entry name" value="Cadherin"/>
    <property type="match status" value="3"/>
</dbReference>
<keyword evidence="5" id="KW-0677">Repeat</keyword>
<keyword evidence="4 12" id="KW-0732">Signal</keyword>
<dbReference type="SMART" id="SM00112">
    <property type="entry name" value="CA"/>
    <property type="match status" value="4"/>
</dbReference>
<comment type="function">
    <text evidence="1">Potential calcium-dependent cell-adhesion protein. May be involved in the establishment and maintenance of specific neuronal connections in the brain.</text>
</comment>
<dbReference type="FunFam" id="2.60.40.60:FF:000129">
    <property type="entry name" value="protocadherin alpha-C2 isoform X1"/>
    <property type="match status" value="1"/>
</dbReference>
<keyword evidence="7" id="KW-0130">Cell adhesion</keyword>
<accession>A0A9Y4KEK9</accession>
<dbReference type="PROSITE" id="PS50268">
    <property type="entry name" value="CADHERIN_2"/>
    <property type="match status" value="4"/>
</dbReference>
<feature type="domain" description="Cadherin" evidence="13">
    <location>
        <begin position="240"/>
        <end position="347"/>
    </location>
</feature>
<dbReference type="InterPro" id="IPR013164">
    <property type="entry name" value="Cadherin_N"/>
</dbReference>
<comment type="subcellular location">
    <subcellularLocation>
        <location evidence="2">Membrane</location>
        <topology evidence="2">Single-pass membrane protein</topology>
    </subcellularLocation>
</comment>
<dbReference type="PANTHER" id="PTHR24028:SF287">
    <property type="entry name" value="CADHERIN-RELATED NEURONAL RECEPTOR VARIABLE 1-RELATED"/>
    <property type="match status" value="1"/>
</dbReference>
<evidence type="ECO:0000256" key="9">
    <source>
        <dbReference type="ARBA" id="ARBA00023136"/>
    </source>
</evidence>
<dbReference type="InterPro" id="IPR050174">
    <property type="entry name" value="Protocadherin/Cadherin-CA"/>
</dbReference>
<gene>
    <name evidence="15" type="primary">LOC103366344</name>
</gene>
<keyword evidence="10" id="KW-0325">Glycoprotein</keyword>
<dbReference type="GeneID" id="103366344"/>
<dbReference type="GO" id="GO:0009653">
    <property type="term" value="P:anatomical structure morphogenesis"/>
    <property type="evidence" value="ECO:0007669"/>
    <property type="project" value="UniProtKB-ARBA"/>
</dbReference>
<feature type="domain" description="Cadherin" evidence="13">
    <location>
        <begin position="348"/>
        <end position="452"/>
    </location>
</feature>
<keyword evidence="9" id="KW-0472">Membrane</keyword>
<dbReference type="GO" id="GO:0005886">
    <property type="term" value="C:plasma membrane"/>
    <property type="evidence" value="ECO:0007669"/>
    <property type="project" value="InterPro"/>
</dbReference>
<feature type="chain" id="PRO_5041368813" evidence="12">
    <location>
        <begin position="27"/>
        <end position="507"/>
    </location>
</feature>
<evidence type="ECO:0000256" key="10">
    <source>
        <dbReference type="ARBA" id="ARBA00023180"/>
    </source>
</evidence>
<dbReference type="FunFam" id="2.60.40.60:FF:000002">
    <property type="entry name" value="Protocadherin alpha 2"/>
    <property type="match status" value="1"/>
</dbReference>
<keyword evidence="3" id="KW-0812">Transmembrane</keyword>
<proteinExistence type="predicted"/>
<dbReference type="PANTHER" id="PTHR24028">
    <property type="entry name" value="CADHERIN-87A"/>
    <property type="match status" value="1"/>
</dbReference>
<dbReference type="PROSITE" id="PS00232">
    <property type="entry name" value="CADHERIN_1"/>
    <property type="match status" value="2"/>
</dbReference>
<evidence type="ECO:0000256" key="1">
    <source>
        <dbReference type="ARBA" id="ARBA00003436"/>
    </source>
</evidence>
<evidence type="ECO:0000256" key="11">
    <source>
        <dbReference type="PROSITE-ProRule" id="PRU00043"/>
    </source>
</evidence>
<protein>
    <submittedName>
        <fullName evidence="15">Protocadherin gamma-C3-like</fullName>
    </submittedName>
</protein>
<name>A0A9Y4KEK9_9TELE</name>
<dbReference type="AlphaFoldDB" id="A0A9Y4KEK9"/>
<evidence type="ECO:0000256" key="2">
    <source>
        <dbReference type="ARBA" id="ARBA00004167"/>
    </source>
</evidence>